<dbReference type="Proteomes" id="UP000595064">
    <property type="component" value="Plasmid unnamed"/>
</dbReference>
<evidence type="ECO:0000313" key="1">
    <source>
        <dbReference type="EMBL" id="QPS84899.1"/>
    </source>
</evidence>
<dbReference type="EMBL" id="CP065749">
    <property type="protein sequence ID" value="QPS84899.1"/>
    <property type="molecule type" value="Genomic_DNA"/>
</dbReference>
<keyword evidence="2" id="KW-1185">Reference proteome</keyword>
<protein>
    <submittedName>
        <fullName evidence="1">Uncharacterized protein</fullName>
    </submittedName>
</protein>
<evidence type="ECO:0000313" key="2">
    <source>
        <dbReference type="Proteomes" id="UP000595064"/>
    </source>
</evidence>
<dbReference type="GeneID" id="94689004"/>
<reference evidence="1 2" key="1">
    <citation type="submission" date="2020-12" db="EMBL/GenBank/DDBJ databases">
        <title>FDA dAtabase for Regulatory Grade micrObial Sequences (FDA-ARGOS): Supporting development and validation of Infectious Disease Dx tests.</title>
        <authorList>
            <person name="Sproer C."/>
            <person name="Gronow S."/>
            <person name="Severitt S."/>
            <person name="Schroder I."/>
            <person name="Tallon L."/>
            <person name="Sadzewicz L."/>
            <person name="Zhao X."/>
            <person name="Boylan J."/>
            <person name="Ott S."/>
            <person name="Bowen H."/>
            <person name="Vavikolanu K."/>
            <person name="Mehta A."/>
            <person name="Aluvathingal J."/>
            <person name="Nadendla S."/>
            <person name="Lowell S."/>
            <person name="Myers T."/>
            <person name="Yan Y."/>
            <person name="Sichtig H."/>
        </authorList>
    </citation>
    <scope>NUCLEOTIDE SEQUENCE [LARGE SCALE GENOMIC DNA]</scope>
    <source>
        <strain evidence="1 2">FDAARGOS_890</strain>
        <plasmid evidence="1 2">unnamed</plasmid>
    </source>
</reference>
<name>A0A7T2YZV2_9BURK</name>
<geneLocation type="plasmid" evidence="1 2">
    <name>unnamed</name>
</geneLocation>
<keyword evidence="1" id="KW-0614">Plasmid</keyword>
<sequence length="201" mass="22195">MKSVTPLAVVACCLCTACVPRFIDVPPEPTKTVWVEREAEVQHSVIGNSASREIVRIESASNQFLSPDERVVWVSGIDPQKSRFQRIHQRGSDLASLLLPDAGQRGDALVEIFKFPIVGGELSVEAQLAIERFQSNSKARYYVEFLNKSPMSEESVDSMLSIWKALSIRLKSRGLGMANVMLGGNKYDQGIDAIVMVRVGK</sequence>
<dbReference type="RefSeq" id="WP_143044536.1">
    <property type="nucleotide sequence ID" value="NZ_CP065749.1"/>
</dbReference>
<dbReference type="KEGG" id="dla:I6G47_32640"/>
<dbReference type="AlphaFoldDB" id="A0A7T2YZV2"/>
<organism evidence="1 2">
    <name type="scientific">Delftia lacustris</name>
    <dbReference type="NCBI Taxonomy" id="558537"/>
    <lineage>
        <taxon>Bacteria</taxon>
        <taxon>Pseudomonadati</taxon>
        <taxon>Pseudomonadota</taxon>
        <taxon>Betaproteobacteria</taxon>
        <taxon>Burkholderiales</taxon>
        <taxon>Comamonadaceae</taxon>
        <taxon>Delftia</taxon>
    </lineage>
</organism>
<proteinExistence type="predicted"/>
<gene>
    <name evidence="1" type="ORF">I6G47_32640</name>
</gene>
<accession>A0A7T2YZV2</accession>